<dbReference type="PANTHER" id="PTHR45653:SF10">
    <property type="entry name" value="MYOBLAST CITY, ISOFORM B"/>
    <property type="match status" value="1"/>
</dbReference>
<organism evidence="4">
    <name type="scientific">Capitella teleta</name>
    <name type="common">Polychaete worm</name>
    <dbReference type="NCBI Taxonomy" id="283909"/>
    <lineage>
        <taxon>Eukaryota</taxon>
        <taxon>Metazoa</taxon>
        <taxon>Spiralia</taxon>
        <taxon>Lophotrochozoa</taxon>
        <taxon>Annelida</taxon>
        <taxon>Polychaeta</taxon>
        <taxon>Sedentaria</taxon>
        <taxon>Scolecida</taxon>
        <taxon>Capitellidae</taxon>
        <taxon>Capitella</taxon>
    </lineage>
</organism>
<protein>
    <recommendedName>
        <fullName evidence="3">DOCKER domain-containing protein</fullName>
    </recommendedName>
</protein>
<dbReference type="GO" id="GO:0031267">
    <property type="term" value="F:small GTPase binding"/>
    <property type="evidence" value="ECO:0007669"/>
    <property type="project" value="TreeGrafter"/>
</dbReference>
<evidence type="ECO:0000256" key="2">
    <source>
        <dbReference type="SAM" id="MobiDB-lite"/>
    </source>
</evidence>
<dbReference type="GO" id="GO:0005737">
    <property type="term" value="C:cytoplasm"/>
    <property type="evidence" value="ECO:0007669"/>
    <property type="project" value="TreeGrafter"/>
</dbReference>
<comment type="similarity">
    <text evidence="1">Belongs to the DOCK family.</text>
</comment>
<dbReference type="GO" id="GO:0005085">
    <property type="term" value="F:guanyl-nucleotide exchange factor activity"/>
    <property type="evidence" value="ECO:0007669"/>
    <property type="project" value="InterPro"/>
</dbReference>
<dbReference type="EMBL" id="AMQN01029500">
    <property type="status" value="NOT_ANNOTATED_CDS"/>
    <property type="molecule type" value="Genomic_DNA"/>
</dbReference>
<dbReference type="GO" id="GO:0005886">
    <property type="term" value="C:plasma membrane"/>
    <property type="evidence" value="ECO:0007669"/>
    <property type="project" value="TreeGrafter"/>
</dbReference>
<reference evidence="6" key="1">
    <citation type="submission" date="2012-12" db="EMBL/GenBank/DDBJ databases">
        <authorList>
            <person name="Hellsten U."/>
            <person name="Grimwood J."/>
            <person name="Chapman J.A."/>
            <person name="Shapiro H."/>
            <person name="Aerts A."/>
            <person name="Otillar R.P."/>
            <person name="Terry A.Y."/>
            <person name="Boore J.L."/>
            <person name="Simakov O."/>
            <person name="Marletaz F."/>
            <person name="Cho S.-J."/>
            <person name="Edsinger-Gonzales E."/>
            <person name="Havlak P."/>
            <person name="Kuo D.-H."/>
            <person name="Larsson T."/>
            <person name="Lv J."/>
            <person name="Arendt D."/>
            <person name="Savage R."/>
            <person name="Osoegawa K."/>
            <person name="de Jong P."/>
            <person name="Lindberg D.R."/>
            <person name="Seaver E.C."/>
            <person name="Weisblat D.A."/>
            <person name="Putnam N.H."/>
            <person name="Grigoriev I.V."/>
            <person name="Rokhsar D.S."/>
        </authorList>
    </citation>
    <scope>NUCLEOTIDE SEQUENCE</scope>
    <source>
        <strain evidence="6">I ESC-2004</strain>
    </source>
</reference>
<feature type="domain" description="DOCKER" evidence="3">
    <location>
        <begin position="1"/>
        <end position="65"/>
    </location>
</feature>
<name>R7TS81_CAPTE</name>
<feature type="compositionally biased region" description="Polar residues" evidence="2">
    <location>
        <begin position="60"/>
        <end position="80"/>
    </location>
</feature>
<proteinExistence type="inferred from homology"/>
<dbReference type="EnsemblMetazoa" id="CapteT208933">
    <property type="protein sequence ID" value="CapteP208933"/>
    <property type="gene ID" value="CapteG208933"/>
</dbReference>
<dbReference type="InterPro" id="IPR046773">
    <property type="entry name" value="DOCKER_Lobe_C"/>
</dbReference>
<evidence type="ECO:0000313" key="5">
    <source>
        <dbReference type="EnsemblMetazoa" id="CapteP208933"/>
    </source>
</evidence>
<sequence length="113" mass="13065">MAQEYRQHVSTLREVFLDQVRILGSALALHKRLIPKEFNALHEHLETMYARLKRGIKETGSPNMNRQEQSITRSNSPGIVTSNPENSQMLVLYRQPSSRVIVVPQTYVIKHKK</sequence>
<gene>
    <name evidence="4" type="ORF">CAPTEDRAFT_208933</name>
</gene>
<evidence type="ECO:0000313" key="6">
    <source>
        <dbReference type="Proteomes" id="UP000014760"/>
    </source>
</evidence>
<dbReference type="GO" id="GO:0007264">
    <property type="term" value="P:small GTPase-mediated signal transduction"/>
    <property type="evidence" value="ECO:0007669"/>
    <property type="project" value="InterPro"/>
</dbReference>
<evidence type="ECO:0000256" key="1">
    <source>
        <dbReference type="PROSITE-ProRule" id="PRU00984"/>
    </source>
</evidence>
<accession>R7TS81</accession>
<dbReference type="InterPro" id="IPR026791">
    <property type="entry name" value="DOCK"/>
</dbReference>
<evidence type="ECO:0000259" key="3">
    <source>
        <dbReference type="PROSITE" id="PS51651"/>
    </source>
</evidence>
<dbReference type="InterPro" id="IPR027357">
    <property type="entry name" value="DOCKER_dom"/>
</dbReference>
<dbReference type="PANTHER" id="PTHR45653">
    <property type="entry name" value="DEDICATOR OF CYTOKINESIS"/>
    <property type="match status" value="1"/>
</dbReference>
<dbReference type="HOGENOM" id="CLU_2135868_0_0_1"/>
<dbReference type="AlphaFoldDB" id="R7TS81"/>
<dbReference type="Proteomes" id="UP000014760">
    <property type="component" value="Unassembled WGS sequence"/>
</dbReference>
<feature type="region of interest" description="Disordered" evidence="2">
    <location>
        <begin position="57"/>
        <end position="80"/>
    </location>
</feature>
<dbReference type="OrthoDB" id="18896at2759"/>
<keyword evidence="6" id="KW-1185">Reference proteome</keyword>
<dbReference type="Pfam" id="PF20421">
    <property type="entry name" value="DHR-2_Lobe_C"/>
    <property type="match status" value="1"/>
</dbReference>
<evidence type="ECO:0000313" key="4">
    <source>
        <dbReference type="EMBL" id="ELT93875.1"/>
    </source>
</evidence>
<dbReference type="Gene3D" id="1.20.58.740">
    <property type="match status" value="1"/>
</dbReference>
<dbReference type="InterPro" id="IPR043162">
    <property type="entry name" value="DOCK_C_lobe_C"/>
</dbReference>
<dbReference type="EMBL" id="KB309586">
    <property type="protein sequence ID" value="ELT93875.1"/>
    <property type="molecule type" value="Genomic_DNA"/>
</dbReference>
<reference evidence="4 6" key="2">
    <citation type="journal article" date="2013" name="Nature">
        <title>Insights into bilaterian evolution from three spiralian genomes.</title>
        <authorList>
            <person name="Simakov O."/>
            <person name="Marletaz F."/>
            <person name="Cho S.J."/>
            <person name="Edsinger-Gonzales E."/>
            <person name="Havlak P."/>
            <person name="Hellsten U."/>
            <person name="Kuo D.H."/>
            <person name="Larsson T."/>
            <person name="Lv J."/>
            <person name="Arendt D."/>
            <person name="Savage R."/>
            <person name="Osoegawa K."/>
            <person name="de Jong P."/>
            <person name="Grimwood J."/>
            <person name="Chapman J.A."/>
            <person name="Shapiro H."/>
            <person name="Aerts A."/>
            <person name="Otillar R.P."/>
            <person name="Terry A.Y."/>
            <person name="Boore J.L."/>
            <person name="Grigoriev I.V."/>
            <person name="Lindberg D.R."/>
            <person name="Seaver E.C."/>
            <person name="Weisblat D.A."/>
            <person name="Putnam N.H."/>
            <person name="Rokhsar D.S."/>
        </authorList>
    </citation>
    <scope>NUCLEOTIDE SEQUENCE</scope>
    <source>
        <strain evidence="4 6">I ESC-2004</strain>
    </source>
</reference>
<reference evidence="5" key="3">
    <citation type="submission" date="2015-06" db="UniProtKB">
        <authorList>
            <consortium name="EnsemblMetazoa"/>
        </authorList>
    </citation>
    <scope>IDENTIFICATION</scope>
</reference>
<dbReference type="PROSITE" id="PS51651">
    <property type="entry name" value="DOCKER"/>
    <property type="match status" value="1"/>
</dbReference>